<dbReference type="GO" id="GO:0003677">
    <property type="term" value="F:DNA binding"/>
    <property type="evidence" value="ECO:0007669"/>
    <property type="project" value="UniProtKB-KW"/>
</dbReference>
<reference evidence="3" key="1">
    <citation type="submission" date="2020-08" db="EMBL/GenBank/DDBJ databases">
        <title>Genome public.</title>
        <authorList>
            <person name="Liu C."/>
            <person name="Sun Q."/>
        </authorList>
    </citation>
    <scope>NUCLEOTIDE SEQUENCE</scope>
    <source>
        <strain evidence="3">NSJ-52</strain>
    </source>
</reference>
<dbReference type="GO" id="GO:0003700">
    <property type="term" value="F:DNA-binding transcription factor activity"/>
    <property type="evidence" value="ECO:0007669"/>
    <property type="project" value="TreeGrafter"/>
</dbReference>
<dbReference type="Pfam" id="PF01381">
    <property type="entry name" value="HTH_3"/>
    <property type="match status" value="1"/>
</dbReference>
<dbReference type="InterPro" id="IPR010982">
    <property type="entry name" value="Lambda_DNA-bd_dom_sf"/>
</dbReference>
<evidence type="ECO:0000313" key="4">
    <source>
        <dbReference type="Proteomes" id="UP000607645"/>
    </source>
</evidence>
<dbReference type="RefSeq" id="WP_186918251.1">
    <property type="nucleotide sequence ID" value="NZ_JACOPQ010000001.1"/>
</dbReference>
<accession>A0A8J6JI38</accession>
<feature type="domain" description="HTH cro/C1-type" evidence="2">
    <location>
        <begin position="12"/>
        <end position="66"/>
    </location>
</feature>
<proteinExistence type="predicted"/>
<evidence type="ECO:0000313" key="3">
    <source>
        <dbReference type="EMBL" id="MBC5735654.1"/>
    </source>
</evidence>
<sequence>MNVDYPVIGRRIKARRKAQLKTQEKLAEALQVSVGYISQIERGVTKVNLDTLAEIAMELGCDLSELVAEVTGPQERYLDRELAERCGRMSPRQRQILLELADTILKY</sequence>
<dbReference type="InterPro" id="IPR001387">
    <property type="entry name" value="Cro/C1-type_HTH"/>
</dbReference>
<name>A0A8J6JI38_9FIRM</name>
<dbReference type="CDD" id="cd00093">
    <property type="entry name" value="HTH_XRE"/>
    <property type="match status" value="1"/>
</dbReference>
<protein>
    <submittedName>
        <fullName evidence="3">Helix-turn-helix transcriptional regulator</fullName>
    </submittedName>
</protein>
<dbReference type="PANTHER" id="PTHR46797">
    <property type="entry name" value="HTH-TYPE TRANSCRIPTIONAL REGULATOR"/>
    <property type="match status" value="1"/>
</dbReference>
<keyword evidence="1" id="KW-0238">DNA-binding</keyword>
<dbReference type="InterPro" id="IPR050807">
    <property type="entry name" value="TransReg_Diox_bact_type"/>
</dbReference>
<dbReference type="Gene3D" id="1.10.260.40">
    <property type="entry name" value="lambda repressor-like DNA-binding domains"/>
    <property type="match status" value="1"/>
</dbReference>
<organism evidence="3 4">
    <name type="scientific">Lawsonibacter faecis</name>
    <dbReference type="NCBI Taxonomy" id="2763052"/>
    <lineage>
        <taxon>Bacteria</taxon>
        <taxon>Bacillati</taxon>
        <taxon>Bacillota</taxon>
        <taxon>Clostridia</taxon>
        <taxon>Eubacteriales</taxon>
        <taxon>Oscillospiraceae</taxon>
        <taxon>Lawsonibacter</taxon>
    </lineage>
</organism>
<evidence type="ECO:0000256" key="1">
    <source>
        <dbReference type="ARBA" id="ARBA00023125"/>
    </source>
</evidence>
<dbReference type="SUPFAM" id="SSF47413">
    <property type="entry name" value="lambda repressor-like DNA-binding domains"/>
    <property type="match status" value="1"/>
</dbReference>
<keyword evidence="4" id="KW-1185">Reference proteome</keyword>
<dbReference type="AlphaFoldDB" id="A0A8J6JI38"/>
<gene>
    <name evidence="3" type="ORF">H8S62_01345</name>
</gene>
<dbReference type="SMART" id="SM00530">
    <property type="entry name" value="HTH_XRE"/>
    <property type="match status" value="1"/>
</dbReference>
<dbReference type="GO" id="GO:0005829">
    <property type="term" value="C:cytosol"/>
    <property type="evidence" value="ECO:0007669"/>
    <property type="project" value="TreeGrafter"/>
</dbReference>
<dbReference type="PROSITE" id="PS50943">
    <property type="entry name" value="HTH_CROC1"/>
    <property type="match status" value="1"/>
</dbReference>
<dbReference type="EMBL" id="JACOPQ010000001">
    <property type="protein sequence ID" value="MBC5735654.1"/>
    <property type="molecule type" value="Genomic_DNA"/>
</dbReference>
<dbReference type="PANTHER" id="PTHR46797:SF1">
    <property type="entry name" value="METHYLPHOSPHONATE SYNTHASE"/>
    <property type="match status" value="1"/>
</dbReference>
<evidence type="ECO:0000259" key="2">
    <source>
        <dbReference type="PROSITE" id="PS50943"/>
    </source>
</evidence>
<dbReference type="Proteomes" id="UP000607645">
    <property type="component" value="Unassembled WGS sequence"/>
</dbReference>
<comment type="caution">
    <text evidence="3">The sequence shown here is derived from an EMBL/GenBank/DDBJ whole genome shotgun (WGS) entry which is preliminary data.</text>
</comment>